<sequence>YHITAVAHTHISLDELFKSIHEALAPILNVQNFYIALYDETSDMVNVAYFVDRYDKSPGLYKAKKGLTEFVIQSNDSQLLTHSQLLSYLNQGTIDVQGTLPQVWLGVPLQLQGKAIGALVVQSYEYSSAYSEQDAQFLTFVSEQIAIVIERKQAEERQSDLSTELRQQTRAMYRAQKMESLGILAGGIAHDFNNLLVAMINQTSLAQTYVADDHPSYIHIGKAVQAAEKAASLTQQLLAYSGSGQFSIKPISLNDLIQENIDLLKVAMPKQIVWDLAIENDTPLIDADLAQLQQVVMNLLINAAEAVGEQVGTIQVQTAVRHITPKDDTFWRYTGNELPAGAYVSLRVQDSGRGMDSKTISKIFDPFFTTKFTGRGLGLAAVLGIVRSHHGGLQVSSKAGKGTAFDLLFPISENSTTSSDPEAIDEGSATGGVVLIIDDEAAVRETVSDVLELEGIDVLTAVNGKKGVATYKEHIDSVDLVLLDLSMPGLSGQETFAKLQTLDPNVRILLSSGYSETDATRGFDSPPLVDFIQKPYRLNTFLHLIRKHIKKK</sequence>
<dbReference type="PRINTS" id="PR00344">
    <property type="entry name" value="BCTRLSENSOR"/>
</dbReference>
<evidence type="ECO:0000256" key="1">
    <source>
        <dbReference type="ARBA" id="ARBA00022679"/>
    </source>
</evidence>
<dbReference type="InterPro" id="IPR004358">
    <property type="entry name" value="Sig_transdc_His_kin-like_C"/>
</dbReference>
<accession>A0A3B0VQ33</accession>
<dbReference type="SMART" id="SM00448">
    <property type="entry name" value="REC"/>
    <property type="match status" value="1"/>
</dbReference>
<gene>
    <name evidence="5" type="ORF">MNBD_CHLOROFLEXI01-3880</name>
</gene>
<proteinExistence type="predicted"/>
<reference evidence="5" key="1">
    <citation type="submission" date="2018-06" db="EMBL/GenBank/DDBJ databases">
        <authorList>
            <person name="Zhirakovskaya E."/>
        </authorList>
    </citation>
    <scope>NUCLEOTIDE SEQUENCE</scope>
</reference>
<evidence type="ECO:0000259" key="3">
    <source>
        <dbReference type="PROSITE" id="PS50109"/>
    </source>
</evidence>
<feature type="non-terminal residue" evidence="5">
    <location>
        <position position="1"/>
    </location>
</feature>
<organism evidence="5">
    <name type="scientific">hydrothermal vent metagenome</name>
    <dbReference type="NCBI Taxonomy" id="652676"/>
    <lineage>
        <taxon>unclassified sequences</taxon>
        <taxon>metagenomes</taxon>
        <taxon>ecological metagenomes</taxon>
    </lineage>
</organism>
<dbReference type="InterPro" id="IPR003018">
    <property type="entry name" value="GAF"/>
</dbReference>
<dbReference type="Gene3D" id="1.10.287.130">
    <property type="match status" value="1"/>
</dbReference>
<dbReference type="PROSITE" id="PS50110">
    <property type="entry name" value="RESPONSE_REGULATORY"/>
    <property type="match status" value="1"/>
</dbReference>
<dbReference type="InterPro" id="IPR036097">
    <property type="entry name" value="HisK_dim/P_sf"/>
</dbReference>
<dbReference type="Pfam" id="PF02518">
    <property type="entry name" value="HATPase_c"/>
    <property type="match status" value="1"/>
</dbReference>
<evidence type="ECO:0000313" key="5">
    <source>
        <dbReference type="EMBL" id="VAW34296.1"/>
    </source>
</evidence>
<dbReference type="Pfam" id="PF13185">
    <property type="entry name" value="GAF_2"/>
    <property type="match status" value="1"/>
</dbReference>
<dbReference type="PANTHER" id="PTHR43065">
    <property type="entry name" value="SENSOR HISTIDINE KINASE"/>
    <property type="match status" value="1"/>
</dbReference>
<dbReference type="SUPFAM" id="SSF55874">
    <property type="entry name" value="ATPase domain of HSP90 chaperone/DNA topoisomerase II/histidine kinase"/>
    <property type="match status" value="1"/>
</dbReference>
<dbReference type="Pfam" id="PF00072">
    <property type="entry name" value="Response_reg"/>
    <property type="match status" value="1"/>
</dbReference>
<name>A0A3B0VQ33_9ZZZZ</name>
<dbReference type="InterPro" id="IPR029016">
    <property type="entry name" value="GAF-like_dom_sf"/>
</dbReference>
<dbReference type="GO" id="GO:0000155">
    <property type="term" value="F:phosphorelay sensor kinase activity"/>
    <property type="evidence" value="ECO:0007669"/>
    <property type="project" value="InterPro"/>
</dbReference>
<keyword evidence="1" id="KW-0808">Transferase</keyword>
<feature type="domain" description="Response regulatory" evidence="4">
    <location>
        <begin position="433"/>
        <end position="549"/>
    </location>
</feature>
<dbReference type="Gene3D" id="3.30.450.40">
    <property type="match status" value="1"/>
</dbReference>
<dbReference type="PANTHER" id="PTHR43065:SF42">
    <property type="entry name" value="TWO-COMPONENT SENSOR PPRA"/>
    <property type="match status" value="1"/>
</dbReference>
<dbReference type="Gene3D" id="3.30.565.10">
    <property type="entry name" value="Histidine kinase-like ATPase, C-terminal domain"/>
    <property type="match status" value="1"/>
</dbReference>
<dbReference type="InterPro" id="IPR003594">
    <property type="entry name" value="HATPase_dom"/>
</dbReference>
<dbReference type="SUPFAM" id="SSF52172">
    <property type="entry name" value="CheY-like"/>
    <property type="match status" value="1"/>
</dbReference>
<dbReference type="CDD" id="cd00156">
    <property type="entry name" value="REC"/>
    <property type="match status" value="1"/>
</dbReference>
<dbReference type="SUPFAM" id="SSF47384">
    <property type="entry name" value="Homodimeric domain of signal transducing histidine kinase"/>
    <property type="match status" value="1"/>
</dbReference>
<dbReference type="AlphaFoldDB" id="A0A3B0VQ33"/>
<dbReference type="PROSITE" id="PS50109">
    <property type="entry name" value="HIS_KIN"/>
    <property type="match status" value="1"/>
</dbReference>
<protein>
    <submittedName>
        <fullName evidence="5">Diguanylate cyclase/phosphodiesterase (GGDEF &amp; EAL domains) with PAS/PAC sensor(S)</fullName>
    </submittedName>
</protein>
<dbReference type="InterPro" id="IPR001789">
    <property type="entry name" value="Sig_transdc_resp-reg_receiver"/>
</dbReference>
<dbReference type="EMBL" id="UOEU01000521">
    <property type="protein sequence ID" value="VAW34296.1"/>
    <property type="molecule type" value="Genomic_DNA"/>
</dbReference>
<dbReference type="SUPFAM" id="SSF55781">
    <property type="entry name" value="GAF domain-like"/>
    <property type="match status" value="1"/>
</dbReference>
<dbReference type="SMART" id="SM00387">
    <property type="entry name" value="HATPase_c"/>
    <property type="match status" value="1"/>
</dbReference>
<dbReference type="InterPro" id="IPR036890">
    <property type="entry name" value="HATPase_C_sf"/>
</dbReference>
<evidence type="ECO:0000259" key="4">
    <source>
        <dbReference type="PROSITE" id="PS50110"/>
    </source>
</evidence>
<dbReference type="SMART" id="SM00065">
    <property type="entry name" value="GAF"/>
    <property type="match status" value="1"/>
</dbReference>
<dbReference type="InterPro" id="IPR005467">
    <property type="entry name" value="His_kinase_dom"/>
</dbReference>
<dbReference type="InterPro" id="IPR011006">
    <property type="entry name" value="CheY-like_superfamily"/>
</dbReference>
<keyword evidence="2" id="KW-0418">Kinase</keyword>
<feature type="domain" description="Histidine kinase" evidence="3">
    <location>
        <begin position="187"/>
        <end position="413"/>
    </location>
</feature>
<dbReference type="Gene3D" id="3.40.50.2300">
    <property type="match status" value="1"/>
</dbReference>
<evidence type="ECO:0000256" key="2">
    <source>
        <dbReference type="ARBA" id="ARBA00022777"/>
    </source>
</evidence>